<evidence type="ECO:0000256" key="3">
    <source>
        <dbReference type="PROSITE-ProRule" id="PRU00175"/>
    </source>
</evidence>
<dbReference type="GO" id="GO:0008270">
    <property type="term" value="F:zinc ion binding"/>
    <property type="evidence" value="ECO:0007669"/>
    <property type="project" value="UniProtKB-KW"/>
</dbReference>
<evidence type="ECO:0000256" key="2">
    <source>
        <dbReference type="ARBA" id="ARBA00022833"/>
    </source>
</evidence>
<dbReference type="OMA" id="PICRNDC"/>
<dbReference type="GO" id="GO:0061630">
    <property type="term" value="F:ubiquitin protein ligase activity"/>
    <property type="evidence" value="ECO:0007669"/>
    <property type="project" value="TreeGrafter"/>
</dbReference>
<dbReference type="GO" id="GO:0016567">
    <property type="term" value="P:protein ubiquitination"/>
    <property type="evidence" value="ECO:0007669"/>
    <property type="project" value="TreeGrafter"/>
</dbReference>
<accession>A0A9J6FKJ6</accession>
<sequence>MSQNQIEHLVSFQFTPDPNETERPFCVVCRAHCQDGDLIRVLPCWHEFHLSCVDPWLLVNRTCPVCRRDASI</sequence>
<evidence type="ECO:0000313" key="6">
    <source>
        <dbReference type="Proteomes" id="UP000821853"/>
    </source>
</evidence>
<protein>
    <recommendedName>
        <fullName evidence="4">RING-type domain-containing protein</fullName>
    </recommendedName>
</protein>
<dbReference type="PANTHER" id="PTHR46171">
    <property type="entry name" value="GH10160P"/>
    <property type="match status" value="1"/>
</dbReference>
<dbReference type="Proteomes" id="UP000821853">
    <property type="component" value="Chromosome 1"/>
</dbReference>
<gene>
    <name evidence="5" type="ORF">HPB48_014289</name>
</gene>
<dbReference type="EMBL" id="JABSTR010000001">
    <property type="protein sequence ID" value="KAH9362929.1"/>
    <property type="molecule type" value="Genomic_DNA"/>
</dbReference>
<proteinExistence type="predicted"/>
<keyword evidence="1 3" id="KW-0479">Metal-binding</keyword>
<dbReference type="OrthoDB" id="1714475at2759"/>
<feature type="domain" description="RING-type" evidence="4">
    <location>
        <begin position="26"/>
        <end position="67"/>
    </location>
</feature>
<reference evidence="5 6" key="1">
    <citation type="journal article" date="2020" name="Cell">
        <title>Large-Scale Comparative Analyses of Tick Genomes Elucidate Their Genetic Diversity and Vector Capacities.</title>
        <authorList>
            <consortium name="Tick Genome and Microbiome Consortium (TIGMIC)"/>
            <person name="Jia N."/>
            <person name="Wang J."/>
            <person name="Shi W."/>
            <person name="Du L."/>
            <person name="Sun Y."/>
            <person name="Zhan W."/>
            <person name="Jiang J.F."/>
            <person name="Wang Q."/>
            <person name="Zhang B."/>
            <person name="Ji P."/>
            <person name="Bell-Sakyi L."/>
            <person name="Cui X.M."/>
            <person name="Yuan T.T."/>
            <person name="Jiang B.G."/>
            <person name="Yang W.F."/>
            <person name="Lam T.T."/>
            <person name="Chang Q.C."/>
            <person name="Ding S.J."/>
            <person name="Wang X.J."/>
            <person name="Zhu J.G."/>
            <person name="Ruan X.D."/>
            <person name="Zhao L."/>
            <person name="Wei J.T."/>
            <person name="Ye R.Z."/>
            <person name="Que T.C."/>
            <person name="Du C.H."/>
            <person name="Zhou Y.H."/>
            <person name="Cheng J.X."/>
            <person name="Dai P.F."/>
            <person name="Guo W.B."/>
            <person name="Han X.H."/>
            <person name="Huang E.J."/>
            <person name="Li L.F."/>
            <person name="Wei W."/>
            <person name="Gao Y.C."/>
            <person name="Liu J.Z."/>
            <person name="Shao H.Z."/>
            <person name="Wang X."/>
            <person name="Wang C.C."/>
            <person name="Yang T.C."/>
            <person name="Huo Q.B."/>
            <person name="Li W."/>
            <person name="Chen H.Y."/>
            <person name="Chen S.E."/>
            <person name="Zhou L.G."/>
            <person name="Ni X.B."/>
            <person name="Tian J.H."/>
            <person name="Sheng Y."/>
            <person name="Liu T."/>
            <person name="Pan Y.S."/>
            <person name="Xia L.Y."/>
            <person name="Li J."/>
            <person name="Zhao F."/>
            <person name="Cao W.C."/>
        </authorList>
    </citation>
    <scope>NUCLEOTIDE SEQUENCE [LARGE SCALE GENOMIC DNA]</scope>
    <source>
        <strain evidence="5">HaeL-2018</strain>
    </source>
</reference>
<dbReference type="VEuPathDB" id="VectorBase:HLOH_049368"/>
<dbReference type="Gene3D" id="3.30.40.10">
    <property type="entry name" value="Zinc/RING finger domain, C3HC4 (zinc finger)"/>
    <property type="match status" value="1"/>
</dbReference>
<keyword evidence="1 3" id="KW-0863">Zinc-finger</keyword>
<dbReference type="PANTHER" id="PTHR46171:SF3">
    <property type="entry name" value="GH10160P"/>
    <property type="match status" value="1"/>
</dbReference>
<dbReference type="PROSITE" id="PS50089">
    <property type="entry name" value="ZF_RING_2"/>
    <property type="match status" value="1"/>
</dbReference>
<dbReference type="AlphaFoldDB" id="A0A9J6FKJ6"/>
<dbReference type="InterPro" id="IPR013083">
    <property type="entry name" value="Znf_RING/FYVE/PHD"/>
</dbReference>
<organism evidence="5 6">
    <name type="scientific">Haemaphysalis longicornis</name>
    <name type="common">Bush tick</name>
    <dbReference type="NCBI Taxonomy" id="44386"/>
    <lineage>
        <taxon>Eukaryota</taxon>
        <taxon>Metazoa</taxon>
        <taxon>Ecdysozoa</taxon>
        <taxon>Arthropoda</taxon>
        <taxon>Chelicerata</taxon>
        <taxon>Arachnida</taxon>
        <taxon>Acari</taxon>
        <taxon>Parasitiformes</taxon>
        <taxon>Ixodida</taxon>
        <taxon>Ixodoidea</taxon>
        <taxon>Ixodidae</taxon>
        <taxon>Haemaphysalinae</taxon>
        <taxon>Haemaphysalis</taxon>
    </lineage>
</organism>
<comment type="caution">
    <text evidence="5">The sequence shown here is derived from an EMBL/GenBank/DDBJ whole genome shotgun (WGS) entry which is preliminary data.</text>
</comment>
<dbReference type="InterPro" id="IPR001841">
    <property type="entry name" value="Znf_RING"/>
</dbReference>
<keyword evidence="2" id="KW-0862">Zinc</keyword>
<evidence type="ECO:0000256" key="1">
    <source>
        <dbReference type="ARBA" id="ARBA00022771"/>
    </source>
</evidence>
<evidence type="ECO:0000313" key="5">
    <source>
        <dbReference type="EMBL" id="KAH9362929.1"/>
    </source>
</evidence>
<evidence type="ECO:0000259" key="4">
    <source>
        <dbReference type="PROSITE" id="PS50089"/>
    </source>
</evidence>
<dbReference type="Pfam" id="PF13639">
    <property type="entry name" value="zf-RING_2"/>
    <property type="match status" value="1"/>
</dbReference>
<dbReference type="SMART" id="SM00184">
    <property type="entry name" value="RING"/>
    <property type="match status" value="1"/>
</dbReference>
<name>A0A9J6FKJ6_HAELO</name>
<dbReference type="SUPFAM" id="SSF57850">
    <property type="entry name" value="RING/U-box"/>
    <property type="match status" value="1"/>
</dbReference>
<keyword evidence="6" id="KW-1185">Reference proteome</keyword>